<gene>
    <name evidence="4" type="ORF">GW587_13435</name>
</gene>
<sequence length="133" mass="15183">MKQRNVMIVDDEPHVIRILRLMLEREGYLVTTANDGHEALRLMEARVPDVMVTDIQMAGMDGRALCHEARARYPQHRFPILVMTSMTALSERAWARELADTEFLEKPLSPRQLVARLARHFATLSNSEATNVA</sequence>
<dbReference type="EMBL" id="JAADJT010000005">
    <property type="protein sequence ID" value="NGZ85255.1"/>
    <property type="molecule type" value="Genomic_DNA"/>
</dbReference>
<dbReference type="SUPFAM" id="SSF52172">
    <property type="entry name" value="CheY-like"/>
    <property type="match status" value="1"/>
</dbReference>
<feature type="modified residue" description="4-aspartylphosphate" evidence="2">
    <location>
        <position position="54"/>
    </location>
</feature>
<dbReference type="PANTHER" id="PTHR44591:SF3">
    <property type="entry name" value="RESPONSE REGULATORY DOMAIN-CONTAINING PROTEIN"/>
    <property type="match status" value="1"/>
</dbReference>
<keyword evidence="5" id="KW-1185">Reference proteome</keyword>
<dbReference type="InterPro" id="IPR001789">
    <property type="entry name" value="Sig_transdc_resp-reg_receiver"/>
</dbReference>
<evidence type="ECO:0000259" key="3">
    <source>
        <dbReference type="PROSITE" id="PS50110"/>
    </source>
</evidence>
<reference evidence="5" key="1">
    <citation type="submission" date="2023-07" db="EMBL/GenBank/DDBJ databases">
        <title>Duganella aceri sp. nov., isolated from tree sap.</title>
        <authorList>
            <person name="Kim I.S."/>
        </authorList>
    </citation>
    <scope>NUCLEOTIDE SEQUENCE [LARGE SCALE GENOMIC DNA]</scope>
    <source>
        <strain evidence="5">SAP-35</strain>
    </source>
</reference>
<evidence type="ECO:0000313" key="5">
    <source>
        <dbReference type="Proteomes" id="UP000666369"/>
    </source>
</evidence>
<dbReference type="Proteomes" id="UP000666369">
    <property type="component" value="Unassembled WGS sequence"/>
</dbReference>
<dbReference type="InterPro" id="IPR011006">
    <property type="entry name" value="CheY-like_superfamily"/>
</dbReference>
<dbReference type="PROSITE" id="PS50110">
    <property type="entry name" value="RESPONSE_REGULATORY"/>
    <property type="match status" value="1"/>
</dbReference>
<dbReference type="InterPro" id="IPR050595">
    <property type="entry name" value="Bact_response_regulator"/>
</dbReference>
<evidence type="ECO:0000256" key="2">
    <source>
        <dbReference type="PROSITE-ProRule" id="PRU00169"/>
    </source>
</evidence>
<protein>
    <submittedName>
        <fullName evidence="4">Response regulator</fullName>
    </submittedName>
</protein>
<dbReference type="RefSeq" id="WP_166103563.1">
    <property type="nucleotide sequence ID" value="NZ_JAADJT010000005.1"/>
</dbReference>
<evidence type="ECO:0000313" key="4">
    <source>
        <dbReference type="EMBL" id="NGZ85255.1"/>
    </source>
</evidence>
<keyword evidence="1 2" id="KW-0597">Phosphoprotein</keyword>
<feature type="domain" description="Response regulatory" evidence="3">
    <location>
        <begin position="5"/>
        <end position="121"/>
    </location>
</feature>
<evidence type="ECO:0000256" key="1">
    <source>
        <dbReference type="ARBA" id="ARBA00022553"/>
    </source>
</evidence>
<dbReference type="Pfam" id="PF00072">
    <property type="entry name" value="Response_reg"/>
    <property type="match status" value="1"/>
</dbReference>
<accession>A0ABX0FKZ8</accession>
<dbReference type="CDD" id="cd00156">
    <property type="entry name" value="REC"/>
    <property type="match status" value="1"/>
</dbReference>
<dbReference type="PANTHER" id="PTHR44591">
    <property type="entry name" value="STRESS RESPONSE REGULATOR PROTEIN 1"/>
    <property type="match status" value="1"/>
</dbReference>
<organism evidence="4 5">
    <name type="scientific">Duganella aceris</name>
    <dbReference type="NCBI Taxonomy" id="2703883"/>
    <lineage>
        <taxon>Bacteria</taxon>
        <taxon>Pseudomonadati</taxon>
        <taxon>Pseudomonadota</taxon>
        <taxon>Betaproteobacteria</taxon>
        <taxon>Burkholderiales</taxon>
        <taxon>Oxalobacteraceae</taxon>
        <taxon>Telluria group</taxon>
        <taxon>Duganella</taxon>
    </lineage>
</organism>
<dbReference type="SMART" id="SM00448">
    <property type="entry name" value="REC"/>
    <property type="match status" value="1"/>
</dbReference>
<comment type="caution">
    <text evidence="4">The sequence shown here is derived from an EMBL/GenBank/DDBJ whole genome shotgun (WGS) entry which is preliminary data.</text>
</comment>
<name>A0ABX0FKZ8_9BURK</name>
<proteinExistence type="predicted"/>
<dbReference type="Gene3D" id="3.40.50.2300">
    <property type="match status" value="1"/>
</dbReference>